<evidence type="ECO:0000256" key="2">
    <source>
        <dbReference type="ARBA" id="ARBA00007424"/>
    </source>
</evidence>
<dbReference type="Pfam" id="PF00885">
    <property type="entry name" value="DMRL_synthase"/>
    <property type="match status" value="1"/>
</dbReference>
<keyword evidence="5 7" id="KW-0808">Transferase</keyword>
<sequence length="245" mass="25588">MSERFDTPQWGGDVPRRGAADEAQEPDGPDLEAAAENVLEGWPESDEPVIDREPDDEAAAVPDTGEPAAPLADHVSATMEHAPGELTVPPGFAVLEGQPVGERRAVGIVVARFNGDVTTRLLESALAELETRGVARGAITVMPVPGAFELPLAAMALAKTRRFACIVALGCVIRGDTPHFDYVSGETASGLQLAAIETGVPVAFGVLTLDRADQADSRVDKGAEAVRTGLEMADVFANLRAAAAR</sequence>
<dbReference type="HAMAP" id="MF_00178">
    <property type="entry name" value="Lumazine_synth"/>
    <property type="match status" value="1"/>
</dbReference>
<dbReference type="NCBIfam" id="TIGR00114">
    <property type="entry name" value="lumazine-synth"/>
    <property type="match status" value="1"/>
</dbReference>
<name>A0A7M2YUK9_9ACTN</name>
<comment type="pathway">
    <text evidence="1 7">Cofactor biosynthesis; riboflavin biosynthesis; riboflavin from 2-hydroxy-3-oxobutyl phosphate and 5-amino-6-(D-ribitylamino)uracil: step 1/2.</text>
</comment>
<evidence type="ECO:0000313" key="9">
    <source>
        <dbReference type="EMBL" id="RDI73822.1"/>
    </source>
</evidence>
<feature type="binding site" evidence="7">
    <location>
        <begin position="176"/>
        <end position="177"/>
    </location>
    <ligand>
        <name>(2S)-2-hydroxy-3-oxobutyl phosphate</name>
        <dbReference type="ChEBI" id="CHEBI:58830"/>
    </ligand>
</feature>
<evidence type="ECO:0000256" key="3">
    <source>
        <dbReference type="ARBA" id="ARBA00012664"/>
    </source>
</evidence>
<protein>
    <recommendedName>
        <fullName evidence="3 7">6,7-dimethyl-8-ribityllumazine synthase</fullName>
        <shortName evidence="7">DMRL synthase</shortName>
        <shortName evidence="7">LS</shortName>
        <shortName evidence="7">Lumazine synthase</shortName>
        <ecNumber evidence="3 7">2.5.1.78</ecNumber>
    </recommendedName>
</protein>
<dbReference type="UniPathway" id="UPA00275">
    <property type="reaction ID" value="UER00404"/>
</dbReference>
<dbReference type="EMBL" id="QQZY01000006">
    <property type="protein sequence ID" value="RDI73822.1"/>
    <property type="molecule type" value="Genomic_DNA"/>
</dbReference>
<dbReference type="InterPro" id="IPR002180">
    <property type="entry name" value="LS/RS"/>
</dbReference>
<dbReference type="CDD" id="cd09209">
    <property type="entry name" value="Lumazine_synthase-I"/>
    <property type="match status" value="1"/>
</dbReference>
<evidence type="ECO:0000256" key="5">
    <source>
        <dbReference type="ARBA" id="ARBA00022679"/>
    </source>
</evidence>
<accession>A0A7M2YUK9</accession>
<dbReference type="PANTHER" id="PTHR21058:SF0">
    <property type="entry name" value="6,7-DIMETHYL-8-RIBITYLLUMAZINE SYNTHASE"/>
    <property type="match status" value="1"/>
</dbReference>
<feature type="binding site" evidence="7">
    <location>
        <position position="113"/>
    </location>
    <ligand>
        <name>5-amino-6-(D-ribitylamino)uracil</name>
        <dbReference type="ChEBI" id="CHEBI:15934"/>
    </ligand>
</feature>
<reference evidence="10" key="2">
    <citation type="journal article" date="2019" name="MicrobiologyOpen">
        <title>High-quality draft genome sequence of Gaiella occulta isolated from a 150 meter deep mineral water borehole and comparison with the genome sequences of other deep-branching lineages of the phylum Actinobacteria.</title>
        <authorList>
            <person name="Severino R."/>
            <person name="Froufe H.J.C."/>
            <person name="Barroso C."/>
            <person name="Albuquerque L."/>
            <person name="Lobo-da-Cunha A."/>
            <person name="da Costa M.S."/>
            <person name="Egas C."/>
        </authorList>
    </citation>
    <scope>NUCLEOTIDE SEQUENCE [LARGE SCALE GENOMIC DNA]</scope>
    <source>
        <strain evidence="10">F2-233</strain>
    </source>
</reference>
<evidence type="ECO:0000256" key="6">
    <source>
        <dbReference type="ARBA" id="ARBA00048785"/>
    </source>
</evidence>
<dbReference type="AlphaFoldDB" id="A0A7M2YUK9"/>
<organism evidence="9 10">
    <name type="scientific">Gaiella occulta</name>
    <dbReference type="NCBI Taxonomy" id="1002870"/>
    <lineage>
        <taxon>Bacteria</taxon>
        <taxon>Bacillati</taxon>
        <taxon>Actinomycetota</taxon>
        <taxon>Thermoleophilia</taxon>
        <taxon>Gaiellales</taxon>
        <taxon>Gaiellaceae</taxon>
        <taxon>Gaiella</taxon>
    </lineage>
</organism>
<feature type="binding site" evidence="7">
    <location>
        <position position="218"/>
    </location>
    <ligand>
        <name>(2S)-2-hydroxy-3-oxobutyl phosphate</name>
        <dbReference type="ChEBI" id="CHEBI:58830"/>
    </ligand>
</feature>
<comment type="catalytic activity">
    <reaction evidence="6 7">
        <text>(2S)-2-hydroxy-3-oxobutyl phosphate + 5-amino-6-(D-ribitylamino)uracil = 6,7-dimethyl-8-(1-D-ribityl)lumazine + phosphate + 2 H2O + H(+)</text>
        <dbReference type="Rhea" id="RHEA:26152"/>
        <dbReference type="ChEBI" id="CHEBI:15377"/>
        <dbReference type="ChEBI" id="CHEBI:15378"/>
        <dbReference type="ChEBI" id="CHEBI:15934"/>
        <dbReference type="ChEBI" id="CHEBI:43474"/>
        <dbReference type="ChEBI" id="CHEBI:58201"/>
        <dbReference type="ChEBI" id="CHEBI:58830"/>
        <dbReference type="EC" id="2.5.1.78"/>
    </reaction>
</comment>
<feature type="binding site" evidence="7">
    <location>
        <begin position="147"/>
        <end position="149"/>
    </location>
    <ligand>
        <name>5-amino-6-(D-ribitylamino)uracil</name>
        <dbReference type="ChEBI" id="CHEBI:15934"/>
    </ligand>
</feature>
<feature type="binding site" evidence="7">
    <location>
        <position position="204"/>
    </location>
    <ligand>
        <name>5-amino-6-(D-ribitylamino)uracil</name>
        <dbReference type="ChEBI" id="CHEBI:15934"/>
    </ligand>
</feature>
<evidence type="ECO:0000256" key="8">
    <source>
        <dbReference type="SAM" id="MobiDB-lite"/>
    </source>
</evidence>
<dbReference type="GO" id="GO:0009231">
    <property type="term" value="P:riboflavin biosynthetic process"/>
    <property type="evidence" value="ECO:0007669"/>
    <property type="project" value="UniProtKB-UniRule"/>
</dbReference>
<dbReference type="Gene3D" id="3.40.50.960">
    <property type="entry name" value="Lumazine/riboflavin synthase"/>
    <property type="match status" value="1"/>
</dbReference>
<proteinExistence type="inferred from homology"/>
<comment type="similarity">
    <text evidence="2 7">Belongs to the DMRL synthase family.</text>
</comment>
<feature type="compositionally biased region" description="Acidic residues" evidence="8">
    <location>
        <begin position="43"/>
        <end position="58"/>
    </location>
</feature>
<dbReference type="GO" id="GO:0009349">
    <property type="term" value="C:riboflavin synthase complex"/>
    <property type="evidence" value="ECO:0007669"/>
    <property type="project" value="UniProtKB-UniRule"/>
</dbReference>
<dbReference type="InterPro" id="IPR036467">
    <property type="entry name" value="LS/RS_sf"/>
</dbReference>
<comment type="function">
    <text evidence="7">Catalyzes the formation of 6,7-dimethyl-8-ribityllumazine by condensation of 5-amino-6-(D-ribitylamino)uracil with 3,4-dihydroxy-2-butanone 4-phosphate. This is the penultimate step in the biosynthesis of riboflavin.</text>
</comment>
<keyword evidence="4 7" id="KW-0686">Riboflavin biosynthesis</keyword>
<dbReference type="PANTHER" id="PTHR21058">
    <property type="entry name" value="6,7-DIMETHYL-8-RIBITYLLUMAZINE SYNTHASE DMRL SYNTHASE LUMAZINE SYNTHASE"/>
    <property type="match status" value="1"/>
</dbReference>
<evidence type="ECO:0000256" key="7">
    <source>
        <dbReference type="HAMAP-Rule" id="MF_00178"/>
    </source>
</evidence>
<feature type="region of interest" description="Disordered" evidence="8">
    <location>
        <begin position="1"/>
        <end position="70"/>
    </location>
</feature>
<comment type="caution">
    <text evidence="9">The sequence shown here is derived from an EMBL/GenBank/DDBJ whole genome shotgun (WGS) entry which is preliminary data.</text>
</comment>
<feature type="active site" description="Proton donor" evidence="7">
    <location>
        <position position="179"/>
    </location>
</feature>
<evidence type="ECO:0000256" key="4">
    <source>
        <dbReference type="ARBA" id="ARBA00022619"/>
    </source>
</evidence>
<dbReference type="EC" id="2.5.1.78" evidence="3 7"/>
<reference evidence="9 10" key="1">
    <citation type="submission" date="2018-07" db="EMBL/GenBank/DDBJ databases">
        <title>High-quality-draft genome sequence of Gaiella occulta.</title>
        <authorList>
            <person name="Severino R."/>
            <person name="Froufe H.J.C."/>
            <person name="Rainey F.A."/>
            <person name="Barroso C."/>
            <person name="Albuquerque L."/>
            <person name="Lobo-Da-Cunha A."/>
            <person name="Da Costa M.S."/>
            <person name="Egas C."/>
        </authorList>
    </citation>
    <scope>NUCLEOTIDE SEQUENCE [LARGE SCALE GENOMIC DNA]</scope>
    <source>
        <strain evidence="9 10">F2-233</strain>
    </source>
</reference>
<evidence type="ECO:0000256" key="1">
    <source>
        <dbReference type="ARBA" id="ARBA00004917"/>
    </source>
</evidence>
<dbReference type="SUPFAM" id="SSF52121">
    <property type="entry name" value="Lumazine synthase"/>
    <property type="match status" value="1"/>
</dbReference>
<feature type="binding site" evidence="7">
    <location>
        <begin position="171"/>
        <end position="173"/>
    </location>
    <ligand>
        <name>5-amino-6-(D-ribitylamino)uracil</name>
        <dbReference type="ChEBI" id="CHEBI:15934"/>
    </ligand>
</feature>
<gene>
    <name evidence="7" type="primary">ribH</name>
    <name evidence="9" type="ORF">Gocc_2386</name>
</gene>
<dbReference type="InterPro" id="IPR034964">
    <property type="entry name" value="LS"/>
</dbReference>
<dbReference type="Proteomes" id="UP000254134">
    <property type="component" value="Unassembled WGS sequence"/>
</dbReference>
<dbReference type="RefSeq" id="WP_220150597.1">
    <property type="nucleotide sequence ID" value="NZ_QQZY01000006.1"/>
</dbReference>
<dbReference type="GO" id="GO:0005829">
    <property type="term" value="C:cytosol"/>
    <property type="evidence" value="ECO:0007669"/>
    <property type="project" value="TreeGrafter"/>
</dbReference>
<keyword evidence="10" id="KW-1185">Reference proteome</keyword>
<evidence type="ECO:0000313" key="10">
    <source>
        <dbReference type="Proteomes" id="UP000254134"/>
    </source>
</evidence>
<dbReference type="GO" id="GO:0000906">
    <property type="term" value="F:6,7-dimethyl-8-ribityllumazine synthase activity"/>
    <property type="evidence" value="ECO:0007669"/>
    <property type="project" value="UniProtKB-UniRule"/>
</dbReference>